<evidence type="ECO:0000256" key="4">
    <source>
        <dbReference type="ARBA" id="ARBA00023098"/>
    </source>
</evidence>
<dbReference type="InterPro" id="IPR001753">
    <property type="entry name" value="Enoyl-CoA_hydra/iso"/>
</dbReference>
<evidence type="ECO:0000256" key="1">
    <source>
        <dbReference type="ARBA" id="ARBA00005005"/>
    </source>
</evidence>
<comment type="caution">
    <text evidence="7">The sequence shown here is derived from an EMBL/GenBank/DDBJ whole genome shotgun (WGS) entry which is preliminary data.</text>
</comment>
<dbReference type="PANTHER" id="PTHR43149:SF1">
    <property type="entry name" value="DELTA(3,5)-DELTA(2,4)-DIENOYL-COA ISOMERASE, MITOCHONDRIAL"/>
    <property type="match status" value="1"/>
</dbReference>
<dbReference type="PANTHER" id="PTHR43149">
    <property type="entry name" value="ENOYL-COA HYDRATASE"/>
    <property type="match status" value="1"/>
</dbReference>
<keyword evidence="5 7" id="KW-0413">Isomerase</keyword>
<dbReference type="UniPathway" id="UPA00659"/>
<dbReference type="EMBL" id="JFHR01000056">
    <property type="protein sequence ID" value="KEQ52023.1"/>
    <property type="molecule type" value="Genomic_DNA"/>
</dbReference>
<organism evidence="7 8">
    <name type="scientific">Sphingobium chlorophenolicum</name>
    <dbReference type="NCBI Taxonomy" id="46429"/>
    <lineage>
        <taxon>Bacteria</taxon>
        <taxon>Pseudomonadati</taxon>
        <taxon>Pseudomonadota</taxon>
        <taxon>Alphaproteobacteria</taxon>
        <taxon>Sphingomonadales</taxon>
        <taxon>Sphingomonadaceae</taxon>
        <taxon>Sphingobium</taxon>
    </lineage>
</organism>
<sequence length="265" mass="27885">MADVRIFRDRVTLRLDKGVADVRLARPEQLNALDGPMFDALAEAIAAIPNSGAHAVVLSGEGRGFCAGLDKAMFAQMQAGERPSGIPTDLAERTHGDANLPQHVATGWRSLDVPVIAAVHGVAFGGGLQIALGADIRIVAPDARLGLFEMRWGLVPDMGAMALLPALMRDDDLRDVLYTGREFDGQEARAMGIATRLSPDPLAAALDMAGAIARSSPAAMRAAKRLVNLGSGSIAAILKAESEEQQKLIGGPDQRDAIAALLARR</sequence>
<comment type="pathway">
    <text evidence="1">Lipid metabolism; fatty acid beta-oxidation.</text>
</comment>
<evidence type="ECO:0000256" key="5">
    <source>
        <dbReference type="ARBA" id="ARBA00023235"/>
    </source>
</evidence>
<keyword evidence="4" id="KW-0443">Lipid metabolism</keyword>
<comment type="similarity">
    <text evidence="2 6">Belongs to the enoyl-CoA hydratase/isomerase family.</text>
</comment>
<dbReference type="GO" id="GO:0006635">
    <property type="term" value="P:fatty acid beta-oxidation"/>
    <property type="evidence" value="ECO:0007669"/>
    <property type="project" value="UniProtKB-UniPathway"/>
</dbReference>
<name>A0A081RA00_SPHCR</name>
<dbReference type="Gene3D" id="1.10.12.10">
    <property type="entry name" value="Lyase 2-enoyl-coa Hydratase, Chain A, domain 2"/>
    <property type="match status" value="1"/>
</dbReference>
<protein>
    <submittedName>
        <fullName evidence="7">Enoyl-CoA hydratase/isomerase</fullName>
    </submittedName>
</protein>
<dbReference type="Gene3D" id="3.90.226.10">
    <property type="entry name" value="2-enoyl-CoA Hydratase, Chain A, domain 1"/>
    <property type="match status" value="1"/>
</dbReference>
<evidence type="ECO:0000256" key="2">
    <source>
        <dbReference type="ARBA" id="ARBA00005254"/>
    </source>
</evidence>
<accession>A0A081RA00</accession>
<proteinExistence type="inferred from homology"/>
<dbReference type="RefSeq" id="WP_037455429.1">
    <property type="nucleotide sequence ID" value="NZ_JFHR01000056.1"/>
</dbReference>
<keyword evidence="3" id="KW-0276">Fatty acid metabolism</keyword>
<dbReference type="InterPro" id="IPR029045">
    <property type="entry name" value="ClpP/crotonase-like_dom_sf"/>
</dbReference>
<dbReference type="PROSITE" id="PS00166">
    <property type="entry name" value="ENOYL_COA_HYDRATASE"/>
    <property type="match status" value="1"/>
</dbReference>
<gene>
    <name evidence="7" type="ORF">BV95_03707</name>
</gene>
<evidence type="ECO:0000256" key="3">
    <source>
        <dbReference type="ARBA" id="ARBA00022832"/>
    </source>
</evidence>
<evidence type="ECO:0000313" key="8">
    <source>
        <dbReference type="Proteomes" id="UP000028411"/>
    </source>
</evidence>
<dbReference type="InterPro" id="IPR014748">
    <property type="entry name" value="Enoyl-CoA_hydra_C"/>
</dbReference>
<dbReference type="NCBIfam" id="NF005699">
    <property type="entry name" value="PRK07509.1"/>
    <property type="match status" value="1"/>
</dbReference>
<dbReference type="CDD" id="cd06558">
    <property type="entry name" value="crotonase-like"/>
    <property type="match status" value="1"/>
</dbReference>
<dbReference type="SUPFAM" id="SSF52096">
    <property type="entry name" value="ClpP/crotonase"/>
    <property type="match status" value="1"/>
</dbReference>
<dbReference type="InterPro" id="IPR018376">
    <property type="entry name" value="Enoyl-CoA_hyd/isom_CS"/>
</dbReference>
<dbReference type="PATRIC" id="fig|46429.4.peg.3694"/>
<dbReference type="eggNOG" id="COG1024">
    <property type="taxonomic scope" value="Bacteria"/>
</dbReference>
<dbReference type="Proteomes" id="UP000028411">
    <property type="component" value="Unassembled WGS sequence"/>
</dbReference>
<reference evidence="7 8" key="1">
    <citation type="submission" date="2014-02" db="EMBL/GenBank/DDBJ databases">
        <title>Whole genome sequence of Sphingobium chlorophenolicum NBRC 16172.</title>
        <authorList>
            <person name="Gan H.M."/>
            <person name="Gan H.Y."/>
            <person name="Chew T.H."/>
            <person name="Savka M.A."/>
        </authorList>
    </citation>
    <scope>NUCLEOTIDE SEQUENCE [LARGE SCALE GENOMIC DNA]</scope>
    <source>
        <strain evidence="7 8">NBRC 16172</strain>
    </source>
</reference>
<evidence type="ECO:0000313" key="7">
    <source>
        <dbReference type="EMBL" id="KEQ52023.1"/>
    </source>
</evidence>
<dbReference type="OrthoDB" id="9802898at2"/>
<evidence type="ECO:0000256" key="6">
    <source>
        <dbReference type="RuleBase" id="RU003707"/>
    </source>
</evidence>
<dbReference type="GO" id="GO:0016853">
    <property type="term" value="F:isomerase activity"/>
    <property type="evidence" value="ECO:0007669"/>
    <property type="project" value="UniProtKB-KW"/>
</dbReference>
<dbReference type="InterPro" id="IPR045002">
    <property type="entry name" value="Ech1-like"/>
</dbReference>
<dbReference type="Pfam" id="PF00378">
    <property type="entry name" value="ECH_1"/>
    <property type="match status" value="1"/>
</dbReference>
<dbReference type="AlphaFoldDB" id="A0A081RA00"/>